<dbReference type="Proteomes" id="UP000186817">
    <property type="component" value="Unassembled WGS sequence"/>
</dbReference>
<evidence type="ECO:0000256" key="2">
    <source>
        <dbReference type="SAM" id="Phobius"/>
    </source>
</evidence>
<evidence type="ECO:0000256" key="1">
    <source>
        <dbReference type="SAM" id="MobiDB-lite"/>
    </source>
</evidence>
<feature type="region of interest" description="Disordered" evidence="1">
    <location>
        <begin position="807"/>
        <end position="861"/>
    </location>
</feature>
<accession>A0A1Q9EGD7</accession>
<feature type="region of interest" description="Disordered" evidence="1">
    <location>
        <begin position="1"/>
        <end position="52"/>
    </location>
</feature>
<feature type="compositionally biased region" description="Acidic residues" evidence="1">
    <location>
        <begin position="28"/>
        <end position="45"/>
    </location>
</feature>
<feature type="transmembrane region" description="Helical" evidence="2">
    <location>
        <begin position="152"/>
        <end position="172"/>
    </location>
</feature>
<feature type="transmembrane region" description="Helical" evidence="2">
    <location>
        <begin position="192"/>
        <end position="210"/>
    </location>
</feature>
<dbReference type="AlphaFoldDB" id="A0A1Q9EGD7"/>
<dbReference type="Gene3D" id="1.25.40.10">
    <property type="entry name" value="Tetratricopeptide repeat domain"/>
    <property type="match status" value="1"/>
</dbReference>
<dbReference type="EMBL" id="LSRX01000158">
    <property type="protein sequence ID" value="OLQ06503.1"/>
    <property type="molecule type" value="Genomic_DNA"/>
</dbReference>
<reference evidence="3 4" key="1">
    <citation type="submission" date="2016-02" db="EMBL/GenBank/DDBJ databases">
        <title>Genome analysis of coral dinoflagellate symbionts highlights evolutionary adaptations to a symbiotic lifestyle.</title>
        <authorList>
            <person name="Aranda M."/>
            <person name="Li Y."/>
            <person name="Liew Y.J."/>
            <person name="Baumgarten S."/>
            <person name="Simakov O."/>
            <person name="Wilson M."/>
            <person name="Piel J."/>
            <person name="Ashoor H."/>
            <person name="Bougouffa S."/>
            <person name="Bajic V.B."/>
            <person name="Ryu T."/>
            <person name="Ravasi T."/>
            <person name="Bayer T."/>
            <person name="Micklem G."/>
            <person name="Kim H."/>
            <person name="Bhak J."/>
            <person name="Lajeunesse T.C."/>
            <person name="Voolstra C.R."/>
        </authorList>
    </citation>
    <scope>NUCLEOTIDE SEQUENCE [LARGE SCALE GENOMIC DNA]</scope>
    <source>
        <strain evidence="3 4">CCMP2467</strain>
    </source>
</reference>
<feature type="transmembrane region" description="Helical" evidence="2">
    <location>
        <begin position="295"/>
        <end position="317"/>
    </location>
</feature>
<feature type="transmembrane region" description="Helical" evidence="2">
    <location>
        <begin position="412"/>
        <end position="435"/>
    </location>
</feature>
<dbReference type="SUPFAM" id="SSF48452">
    <property type="entry name" value="TPR-like"/>
    <property type="match status" value="1"/>
</dbReference>
<comment type="caution">
    <text evidence="3">The sequence shown here is derived from an EMBL/GenBank/DDBJ whole genome shotgun (WGS) entry which is preliminary data.</text>
</comment>
<feature type="compositionally biased region" description="Basic and acidic residues" evidence="1">
    <location>
        <begin position="821"/>
        <end position="861"/>
    </location>
</feature>
<feature type="transmembrane region" description="Helical" evidence="2">
    <location>
        <begin position="482"/>
        <end position="499"/>
    </location>
</feature>
<name>A0A1Q9EGD7_SYMMI</name>
<feature type="compositionally biased region" description="Basic and acidic residues" evidence="1">
    <location>
        <begin position="16"/>
        <end position="27"/>
    </location>
</feature>
<keyword evidence="4" id="KW-1185">Reference proteome</keyword>
<feature type="transmembrane region" description="Helical" evidence="2">
    <location>
        <begin position="323"/>
        <end position="342"/>
    </location>
</feature>
<organism evidence="3 4">
    <name type="scientific">Symbiodinium microadriaticum</name>
    <name type="common">Dinoflagellate</name>
    <name type="synonym">Zooxanthella microadriatica</name>
    <dbReference type="NCBI Taxonomy" id="2951"/>
    <lineage>
        <taxon>Eukaryota</taxon>
        <taxon>Sar</taxon>
        <taxon>Alveolata</taxon>
        <taxon>Dinophyceae</taxon>
        <taxon>Suessiales</taxon>
        <taxon>Symbiodiniaceae</taxon>
        <taxon>Symbiodinium</taxon>
    </lineage>
</organism>
<proteinExistence type="predicted"/>
<gene>
    <name evidence="3" type="ORF">AK812_SmicGene10140</name>
</gene>
<evidence type="ECO:0000313" key="4">
    <source>
        <dbReference type="Proteomes" id="UP000186817"/>
    </source>
</evidence>
<dbReference type="OrthoDB" id="422298at2759"/>
<sequence>MGQTTSCCCDEEEKPPDDFVPSKRALADLDEYEDDVDEYEDDRPEEVEAARSSEPNVFIPELSILSKFGRLAGNTHLEVDAELTRGISLRESLHNFGSLWRQSPTHMDREEQRKLWSLSRPTRTFNTFISHTWRTAGRWKVLSLLFQTGSHFALACSWICVAATVVLSSAQILPMPFTYYSNLPEFQAECPFAPSPLAVGLLTSIIALLASPYLPERCGRETTCFIDVASINQADPVLMERGVYGIGGFLQVSGELQVLWSGAYLSRLWCIFELAAFRISNPSGRIRLTPIFIEAGLLVIILFTYLIGFVFFLTFAFNFHSGLRLACWGLAISPSIAVVHFMRLHVRTKHRLVSELDCFDLDQAQCSSDFDRQFIVSGIIHWYGSKEAFTAYVRGPLRSELLKSSGMPNMPLPYLLLIILGAMSSSLTTLSALWAGGAPVEVVVKQLVGGTFGLEFFWFLPCVKLTLYLCDRFSARRLGMCDFTWSVAIFLVFFGLYYAGDELATLVRALGMLPCFLWINLSKDGPRIDALLLCTEQAQSTSVTNYFAATYVAWEMEMKIHVFALFRGGARPELCMCVGKLVRMDQPSKVIASRDGRDSDAEEALTDLVALEERSAVWWALRARQPAVFASILPWAHSFQLQALSDARRALELQPRRTDSSSKLPRGVLKLPFFAVRLSPEDICALGAQASLAWKKGNVSEAKASFRKLRELDPATVLWAVALARIYLFEENPADALELCTTFMVQGLAQKSLGKMDLAKIDLEEAKVLGGLEATGILLGWVQLEKSAARRELDSALGDLVAPMAEAKATDAGHGKQGQQAREKQAETSPSRSKESKDKQVPEADRKREPKQELETLRETA</sequence>
<dbReference type="InterPro" id="IPR011990">
    <property type="entry name" value="TPR-like_helical_dom_sf"/>
</dbReference>
<keyword evidence="2" id="KW-1133">Transmembrane helix</keyword>
<keyword evidence="2" id="KW-0812">Transmembrane</keyword>
<protein>
    <submittedName>
        <fullName evidence="3">Uncharacterized protein</fullName>
    </submittedName>
</protein>
<keyword evidence="2" id="KW-0472">Membrane</keyword>
<evidence type="ECO:0000313" key="3">
    <source>
        <dbReference type="EMBL" id="OLQ06503.1"/>
    </source>
</evidence>
<feature type="transmembrane region" description="Helical" evidence="2">
    <location>
        <begin position="447"/>
        <end position="470"/>
    </location>
</feature>